<dbReference type="Proteomes" id="UP000254925">
    <property type="component" value="Unassembled WGS sequence"/>
</dbReference>
<name>A0A370HIF8_9HYPH</name>
<keyword evidence="2" id="KW-1185">Reference proteome</keyword>
<evidence type="ECO:0000313" key="1">
    <source>
        <dbReference type="EMBL" id="RDI57183.1"/>
    </source>
</evidence>
<dbReference type="EMBL" id="QQBB01000007">
    <property type="protein sequence ID" value="RDI57183.1"/>
    <property type="molecule type" value="Genomic_DNA"/>
</dbReference>
<reference evidence="1 2" key="1">
    <citation type="submission" date="2018-07" db="EMBL/GenBank/DDBJ databases">
        <title>Genomic Encyclopedia of Type Strains, Phase IV (KMG-IV): sequencing the most valuable type-strain genomes for metagenomic binning, comparative biology and taxonomic classification.</title>
        <authorList>
            <person name="Goeker M."/>
        </authorList>
    </citation>
    <scope>NUCLEOTIDE SEQUENCE [LARGE SCALE GENOMIC DNA]</scope>
    <source>
        <strain evidence="1 2">DSM 14364</strain>
    </source>
</reference>
<accession>A0A370HIF8</accession>
<dbReference type="AlphaFoldDB" id="A0A370HIF8"/>
<comment type="caution">
    <text evidence="1">The sequence shown here is derived from an EMBL/GenBank/DDBJ whole genome shotgun (WGS) entry which is preliminary data.</text>
</comment>
<dbReference type="InterPro" id="IPR025737">
    <property type="entry name" value="FApF"/>
</dbReference>
<evidence type="ECO:0000313" key="2">
    <source>
        <dbReference type="Proteomes" id="UP000254925"/>
    </source>
</evidence>
<proteinExistence type="predicted"/>
<dbReference type="Pfam" id="PF13557">
    <property type="entry name" value="Phenol_MetA_deg"/>
    <property type="match status" value="1"/>
</dbReference>
<sequence>MSVDLFAGSARATEGGVSLYVPGLRGPLAGVTPPPGFYFDNDAYYYYGELPNARRLQIGGAVVSNVKQRAYVDFVTPLWVTPLEILGGNLAFSVTVPFGAPYVSAGAVIAAPRLGRAFGFKQRDQDLTFGDPVASSFIGWHSGNAHWQAGVSVNIPAGAYQEGELSNVAFNRWIGDVYGALTYLDPATGLDISGSVGFEINGENDATDYDSGNAFHADLAISKSLTKELSVGFLASHYQQFSDDGGEGDRVGPNRGRVTALGGTVGYNFLIGQTPVSTRIKVLREVETDNRFKGTVGLFTVSFPLGGQAPPAAPVTAKY</sequence>
<protein>
    <submittedName>
        <fullName evidence="1">Uncharacterized protein</fullName>
    </submittedName>
</protein>
<organism evidence="1 2">
    <name type="scientific">Microvirga subterranea</name>
    <dbReference type="NCBI Taxonomy" id="186651"/>
    <lineage>
        <taxon>Bacteria</taxon>
        <taxon>Pseudomonadati</taxon>
        <taxon>Pseudomonadota</taxon>
        <taxon>Alphaproteobacteria</taxon>
        <taxon>Hyphomicrobiales</taxon>
        <taxon>Methylobacteriaceae</taxon>
        <taxon>Microvirga</taxon>
    </lineage>
</organism>
<gene>
    <name evidence="1" type="ORF">DES45_107100</name>
</gene>